<reference evidence="1" key="1">
    <citation type="submission" date="2022-04" db="EMBL/GenBank/DDBJ databases">
        <title>Chromosome-scale genome assembly of Holotrichia oblita Faldermann.</title>
        <authorList>
            <person name="Rongchong L."/>
        </authorList>
    </citation>
    <scope>NUCLEOTIDE SEQUENCE</scope>
    <source>
        <strain evidence="1">81SQS9</strain>
    </source>
</reference>
<dbReference type="Proteomes" id="UP001056778">
    <property type="component" value="Chromosome 2"/>
</dbReference>
<sequence>MKLICTVSVGNRQLSTLAISNKQKHSKSTLALCKHPKKDTYCVILFSNNSKNGNKYEVKGNISNILTKFLSEGKATIQFKQPPHDFYIQAEVIPLRCFLQTLKGVLLGTTSEKDLMCSSLAITPVSLKNIPPKKLVIKKRSDYPSKGFPRTLEILHINGIDRCSIDIGILKLVKLRILDLSSNCIESLPIEFCNLPSLSELNLSHNMFGKCSPKQWTWINGMVARNLKQLNLCHNNLIFLPDSIIKLNNLITLNLDHNQLTLLPSGIGNLSNLKTFTVSCNSLEYLPGSVKKLKLQNVDLSHNNFNLPRPNAPHVVSVKSLKICSLKEYSAKAVLYYKLYYNQMLPSTLIHYLELAKYLFLVYLINKQKLSEVYKLINPILQILGAQPRWNEKYNNGHCPNDVTTKRRLRRQKDGQENEKTIFRLHAISKHAKLQVALAEISFLQSRLTKYDTDFIGSSAIDTRNRILQTREKKIKEEIKKLRAQRELLRHKRKKSNIPVIAVVGYTNVGKTSLIKTLTKDKTLLPKNQLFATLDVTLHAGLLLSTLKVLYVDTVGFLSDIPTGLIECFHATLEDAVLADVVLHVEDLSSGNFLHQRIHVLNTIKNLSLKMGVHDIQKKMISVGNKSDIHPESSEPILKVSAKTKEGIDTLKHMLEKKILKLTNRHVLTISLPVGGDEVRWLYKNATVVQVKEDKENIQNNILSIIISEAKLNQFKYNFIT</sequence>
<name>A0ACB9TMC2_HOLOL</name>
<gene>
    <name evidence="1" type="ORF">MML48_2g00006313</name>
</gene>
<evidence type="ECO:0000313" key="1">
    <source>
        <dbReference type="EMBL" id="KAI4467928.1"/>
    </source>
</evidence>
<protein>
    <submittedName>
        <fullName evidence="1">Gtp-binding protein hflx</fullName>
    </submittedName>
</protein>
<organism evidence="1 2">
    <name type="scientific">Holotrichia oblita</name>
    <name type="common">Chafer beetle</name>
    <dbReference type="NCBI Taxonomy" id="644536"/>
    <lineage>
        <taxon>Eukaryota</taxon>
        <taxon>Metazoa</taxon>
        <taxon>Ecdysozoa</taxon>
        <taxon>Arthropoda</taxon>
        <taxon>Hexapoda</taxon>
        <taxon>Insecta</taxon>
        <taxon>Pterygota</taxon>
        <taxon>Neoptera</taxon>
        <taxon>Endopterygota</taxon>
        <taxon>Coleoptera</taxon>
        <taxon>Polyphaga</taxon>
        <taxon>Scarabaeiformia</taxon>
        <taxon>Scarabaeidae</taxon>
        <taxon>Melolonthinae</taxon>
        <taxon>Holotrichia</taxon>
    </lineage>
</organism>
<keyword evidence="2" id="KW-1185">Reference proteome</keyword>
<evidence type="ECO:0000313" key="2">
    <source>
        <dbReference type="Proteomes" id="UP001056778"/>
    </source>
</evidence>
<proteinExistence type="predicted"/>
<dbReference type="EMBL" id="CM043016">
    <property type="protein sequence ID" value="KAI4467928.1"/>
    <property type="molecule type" value="Genomic_DNA"/>
</dbReference>
<comment type="caution">
    <text evidence="1">The sequence shown here is derived from an EMBL/GenBank/DDBJ whole genome shotgun (WGS) entry which is preliminary data.</text>
</comment>
<accession>A0ACB9TMC2</accession>